<evidence type="ECO:0000313" key="18">
    <source>
        <dbReference type="EMBL" id="ORZ39567.1"/>
    </source>
</evidence>
<dbReference type="AlphaFoldDB" id="A0A1Y2HY71"/>
<dbReference type="Proteomes" id="UP000193411">
    <property type="component" value="Unassembled WGS sequence"/>
</dbReference>
<evidence type="ECO:0000256" key="2">
    <source>
        <dbReference type="ARBA" id="ARBA00010113"/>
    </source>
</evidence>
<sequence length="317" mass="36546">MQFMSRLLPSCARLPSVAVTTRLPPPQLAPFHIPIRSKASSMAKSKYEYVKLYEPHHTLLPNTWVVVRVDGKGFHKFSKQYNFDKPNDEAALQLMNYAASKVMESIDDLTLAYGQSDEYSFLFRRSTDLYCRREIKLASVIGSMFTAHYIHGWSKYFPSTPLTHPPVFDSRAVPYPTRENVRDYFSWRQADCHINNLNNTVFWALVLRGSGMTEHAATMRLQKTNAKEKNEILFSEFGINYNNEPERFRKGTTLFKEMRPVEKESVVPAKHADPKWPVVRHEGENVVQIVTRQKSTVVETTEDIIGDAFWEAHPQAI</sequence>
<keyword evidence="10 15" id="KW-0460">Magnesium</keyword>
<feature type="binding site" evidence="15">
    <location>
        <position position="117"/>
    </location>
    <ligand>
        <name>Mg(2+)</name>
        <dbReference type="ChEBI" id="CHEBI:18420"/>
        <label>2</label>
        <note>catalytic</note>
    </ligand>
</feature>
<feature type="binding site" evidence="15">
    <location>
        <position position="71"/>
    </location>
    <ligand>
        <name>Mg(2+)</name>
        <dbReference type="ChEBI" id="CHEBI:18420"/>
        <label>1</label>
        <note>catalytic</note>
    </ligand>
</feature>
<feature type="domain" description="Thg1 C-terminal" evidence="17">
    <location>
        <begin position="179"/>
        <end position="305"/>
    </location>
</feature>
<dbReference type="OrthoDB" id="62560at2759"/>
<dbReference type="GO" id="GO:0008193">
    <property type="term" value="F:tRNA guanylyltransferase activity"/>
    <property type="evidence" value="ECO:0007669"/>
    <property type="project" value="UniProtKB-EC"/>
</dbReference>
<dbReference type="InterPro" id="IPR007537">
    <property type="entry name" value="tRNAHis_GuaTrfase_Thg1"/>
</dbReference>
<evidence type="ECO:0000256" key="13">
    <source>
        <dbReference type="ARBA" id="ARBA00047281"/>
    </source>
</evidence>
<dbReference type="FunFam" id="3.30.70.3000:FF:000001">
    <property type="entry name" value="tRNA(His) guanylyltransferase"/>
    <property type="match status" value="1"/>
</dbReference>
<comment type="function">
    <text evidence="1">Adds a GMP to the 5'-end of tRNA(His) after transcription and RNase P cleavage.</text>
</comment>
<evidence type="ECO:0000256" key="6">
    <source>
        <dbReference type="ARBA" id="ARBA00022694"/>
    </source>
</evidence>
<evidence type="ECO:0000256" key="14">
    <source>
        <dbReference type="PIRSR" id="PIRSR028980-1"/>
    </source>
</evidence>
<dbReference type="InterPro" id="IPR024956">
    <property type="entry name" value="tRNAHis_GuaTrfase_cat"/>
</dbReference>
<evidence type="ECO:0000256" key="15">
    <source>
        <dbReference type="PIRSR" id="PIRSR028980-2"/>
    </source>
</evidence>
<dbReference type="Pfam" id="PF04446">
    <property type="entry name" value="Thg1"/>
    <property type="match status" value="1"/>
</dbReference>
<evidence type="ECO:0000256" key="10">
    <source>
        <dbReference type="ARBA" id="ARBA00022842"/>
    </source>
</evidence>
<dbReference type="STRING" id="765915.A0A1Y2HY71"/>
<proteinExistence type="inferred from homology"/>
<dbReference type="PIRSF" id="PIRSF028980">
    <property type="entry name" value="tRNAHis_guanylyltransferase"/>
    <property type="match status" value="1"/>
</dbReference>
<feature type="domain" description="tRNAHis guanylyltransferase catalytic" evidence="16">
    <location>
        <begin position="47"/>
        <end position="176"/>
    </location>
</feature>
<evidence type="ECO:0000256" key="7">
    <source>
        <dbReference type="ARBA" id="ARBA00022695"/>
    </source>
</evidence>
<reference evidence="18 19" key="1">
    <citation type="submission" date="2016-07" db="EMBL/GenBank/DDBJ databases">
        <title>Pervasive Adenine N6-methylation of Active Genes in Fungi.</title>
        <authorList>
            <consortium name="DOE Joint Genome Institute"/>
            <person name="Mondo S.J."/>
            <person name="Dannebaum R.O."/>
            <person name="Kuo R.C."/>
            <person name="Labutti K."/>
            <person name="Haridas S."/>
            <person name="Kuo A."/>
            <person name="Salamov A."/>
            <person name="Ahrendt S.R."/>
            <person name="Lipzen A."/>
            <person name="Sullivan W."/>
            <person name="Andreopoulos W.B."/>
            <person name="Clum A."/>
            <person name="Lindquist E."/>
            <person name="Daum C."/>
            <person name="Ramamoorthy G.K."/>
            <person name="Gryganskyi A."/>
            <person name="Culley D."/>
            <person name="Magnuson J.K."/>
            <person name="James T.Y."/>
            <person name="O'Malley M.A."/>
            <person name="Stajich J.E."/>
            <person name="Spatafora J.W."/>
            <person name="Visel A."/>
            <person name="Grigoriev I.V."/>
        </authorList>
    </citation>
    <scope>NUCLEOTIDE SEQUENCE [LARGE SCALE GENOMIC DNA]</scope>
    <source>
        <strain evidence="18 19">PL171</strain>
    </source>
</reference>
<evidence type="ECO:0000256" key="4">
    <source>
        <dbReference type="ARBA" id="ARBA00015443"/>
    </source>
</evidence>
<evidence type="ECO:0000256" key="8">
    <source>
        <dbReference type="ARBA" id="ARBA00022723"/>
    </source>
</evidence>
<evidence type="ECO:0000256" key="1">
    <source>
        <dbReference type="ARBA" id="ARBA00002939"/>
    </source>
</evidence>
<organism evidence="18 19">
    <name type="scientific">Catenaria anguillulae PL171</name>
    <dbReference type="NCBI Taxonomy" id="765915"/>
    <lineage>
        <taxon>Eukaryota</taxon>
        <taxon>Fungi</taxon>
        <taxon>Fungi incertae sedis</taxon>
        <taxon>Blastocladiomycota</taxon>
        <taxon>Blastocladiomycetes</taxon>
        <taxon>Blastocladiales</taxon>
        <taxon>Catenariaceae</taxon>
        <taxon>Catenaria</taxon>
    </lineage>
</organism>
<evidence type="ECO:0000256" key="9">
    <source>
        <dbReference type="ARBA" id="ARBA00022741"/>
    </source>
</evidence>
<evidence type="ECO:0000313" key="19">
    <source>
        <dbReference type="Proteomes" id="UP000193411"/>
    </source>
</evidence>
<evidence type="ECO:0000259" key="17">
    <source>
        <dbReference type="Pfam" id="PF14413"/>
    </source>
</evidence>
<feature type="binding site" evidence="14">
    <location>
        <begin position="70"/>
        <end position="75"/>
    </location>
    <ligand>
        <name>GTP</name>
        <dbReference type="ChEBI" id="CHEBI:37565"/>
    </ligand>
</feature>
<dbReference type="InterPro" id="IPR025845">
    <property type="entry name" value="Thg1_C_dom"/>
</dbReference>
<feature type="binding site" evidence="15">
    <location>
        <position position="70"/>
    </location>
    <ligand>
        <name>Mg(2+)</name>
        <dbReference type="ChEBI" id="CHEBI:18420"/>
        <label>1</label>
        <note>catalytic</note>
    </ligand>
</feature>
<dbReference type="GO" id="GO:0006400">
    <property type="term" value="P:tRNA modification"/>
    <property type="evidence" value="ECO:0007669"/>
    <property type="project" value="InterPro"/>
</dbReference>
<keyword evidence="9 14" id="KW-0547">Nucleotide-binding</keyword>
<evidence type="ECO:0000256" key="5">
    <source>
        <dbReference type="ARBA" id="ARBA00022679"/>
    </source>
</evidence>
<keyword evidence="11 14" id="KW-0342">GTP-binding</keyword>
<dbReference type="PANTHER" id="PTHR12729">
    <property type="entry name" value="TRNA(HIS) GUANYLYLTRANSFERASE-RELATED"/>
    <property type="match status" value="1"/>
</dbReference>
<feature type="non-terminal residue" evidence="18">
    <location>
        <position position="317"/>
    </location>
</feature>
<keyword evidence="19" id="KW-1185">Reference proteome</keyword>
<accession>A0A1Y2HY71</accession>
<dbReference type="GO" id="GO:0000287">
    <property type="term" value="F:magnesium ion binding"/>
    <property type="evidence" value="ECO:0007669"/>
    <property type="project" value="InterPro"/>
</dbReference>
<comment type="caution">
    <text evidence="18">The sequence shown here is derived from an EMBL/GenBank/DDBJ whole genome shotgun (WGS) entry which is preliminary data.</text>
</comment>
<keyword evidence="8 15" id="KW-0479">Metal-binding</keyword>
<evidence type="ECO:0000256" key="3">
    <source>
        <dbReference type="ARBA" id="ARBA00012511"/>
    </source>
</evidence>
<comment type="catalytic activity">
    <reaction evidence="13">
        <text>a 5'-end ribonucleotide-tRNA(His) + GTP + ATP + H2O = a 5'-end phospho-guanosine-ribonucleotide-tRNA(His) + AMP + 2 diphosphate + H(+)</text>
        <dbReference type="Rhea" id="RHEA:54564"/>
        <dbReference type="Rhea" id="RHEA-COMP:14193"/>
        <dbReference type="Rhea" id="RHEA-COMP:14917"/>
        <dbReference type="ChEBI" id="CHEBI:15377"/>
        <dbReference type="ChEBI" id="CHEBI:15378"/>
        <dbReference type="ChEBI" id="CHEBI:30616"/>
        <dbReference type="ChEBI" id="CHEBI:33019"/>
        <dbReference type="ChEBI" id="CHEBI:37565"/>
        <dbReference type="ChEBI" id="CHEBI:138282"/>
        <dbReference type="ChEBI" id="CHEBI:141847"/>
        <dbReference type="ChEBI" id="CHEBI:456215"/>
        <dbReference type="EC" id="2.7.7.79"/>
    </reaction>
</comment>
<dbReference type="InterPro" id="IPR038469">
    <property type="entry name" value="tRNAHis_GuaTrfase_Thg1_sf"/>
</dbReference>
<dbReference type="Gene3D" id="3.30.70.3000">
    <property type="match status" value="1"/>
</dbReference>
<dbReference type="EC" id="2.7.7.79" evidence="3"/>
<dbReference type="GO" id="GO:0005525">
    <property type="term" value="F:GTP binding"/>
    <property type="evidence" value="ECO:0007669"/>
    <property type="project" value="UniProtKB-KW"/>
</dbReference>
<keyword evidence="5 18" id="KW-0808">Transferase</keyword>
<gene>
    <name evidence="18" type="ORF">BCR44DRAFT_44765</name>
</gene>
<keyword evidence="7 18" id="KW-0548">Nucleotidyltransferase</keyword>
<comment type="cofactor">
    <cofactor evidence="15">
        <name>Mg(2+)</name>
        <dbReference type="ChEBI" id="CHEBI:18420"/>
    </cofactor>
    <text evidence="15">Binds 2 magnesium ions per subunit.</text>
</comment>
<comment type="similarity">
    <text evidence="2">Belongs to the tRNA(His) guanylyltransferase family.</text>
</comment>
<protein>
    <recommendedName>
        <fullName evidence="4">tRNA(His) guanylyltransferase</fullName>
        <ecNumber evidence="3">2.7.7.79</ecNumber>
    </recommendedName>
    <alternativeName>
        <fullName evidence="12">tRNA-histidine guanylyltransferase</fullName>
    </alternativeName>
</protein>
<evidence type="ECO:0000259" key="16">
    <source>
        <dbReference type="Pfam" id="PF04446"/>
    </source>
</evidence>
<feature type="binding site" evidence="15">
    <location>
        <position position="117"/>
    </location>
    <ligand>
        <name>Mg(2+)</name>
        <dbReference type="ChEBI" id="CHEBI:18420"/>
        <label>1</label>
        <note>catalytic</note>
    </ligand>
</feature>
<keyword evidence="6" id="KW-0819">tRNA processing</keyword>
<dbReference type="Pfam" id="PF14413">
    <property type="entry name" value="Thg1C"/>
    <property type="match status" value="1"/>
</dbReference>
<feature type="binding site" evidence="14">
    <location>
        <begin position="116"/>
        <end position="117"/>
    </location>
    <ligand>
        <name>GTP</name>
        <dbReference type="ChEBI" id="CHEBI:37565"/>
    </ligand>
</feature>
<evidence type="ECO:0000256" key="11">
    <source>
        <dbReference type="ARBA" id="ARBA00023134"/>
    </source>
</evidence>
<dbReference type="EMBL" id="MCFL01000005">
    <property type="protein sequence ID" value="ORZ39567.1"/>
    <property type="molecule type" value="Genomic_DNA"/>
</dbReference>
<evidence type="ECO:0000256" key="12">
    <source>
        <dbReference type="ARBA" id="ARBA00032480"/>
    </source>
</evidence>
<feature type="binding site" evidence="15">
    <location>
        <position position="70"/>
    </location>
    <ligand>
        <name>Mg(2+)</name>
        <dbReference type="ChEBI" id="CHEBI:18420"/>
        <label>2</label>
        <note>catalytic</note>
    </ligand>
</feature>
<name>A0A1Y2HY71_9FUNG</name>
<dbReference type="PANTHER" id="PTHR12729:SF6">
    <property type="entry name" value="TRNA(HIS) GUANYLYLTRANSFERASE-RELATED"/>
    <property type="match status" value="1"/>
</dbReference>